<organism evidence="3 4">
    <name type="scientific">Rhodotorula paludigena</name>
    <dbReference type="NCBI Taxonomy" id="86838"/>
    <lineage>
        <taxon>Eukaryota</taxon>
        <taxon>Fungi</taxon>
        <taxon>Dikarya</taxon>
        <taxon>Basidiomycota</taxon>
        <taxon>Pucciniomycotina</taxon>
        <taxon>Microbotryomycetes</taxon>
        <taxon>Sporidiobolales</taxon>
        <taxon>Sporidiobolaceae</taxon>
        <taxon>Rhodotorula</taxon>
    </lineage>
</organism>
<evidence type="ECO:0000259" key="1">
    <source>
        <dbReference type="Pfam" id="PF00174"/>
    </source>
</evidence>
<reference evidence="3 4" key="1">
    <citation type="submission" date="2021-12" db="EMBL/GenBank/DDBJ databases">
        <title>High titer production of polyol ester of fatty acids by Rhodotorula paludigena BS15 towards product separation-free biomass refinery.</title>
        <authorList>
            <person name="Mano J."/>
            <person name="Ono H."/>
            <person name="Tanaka T."/>
            <person name="Naito K."/>
            <person name="Sushida H."/>
            <person name="Ike M."/>
            <person name="Tokuyasu K."/>
            <person name="Kitaoka M."/>
        </authorList>
    </citation>
    <scope>NUCLEOTIDE SEQUENCE [LARGE SCALE GENOMIC DNA]</scope>
    <source>
        <strain evidence="3 4">BS15</strain>
    </source>
</reference>
<dbReference type="GO" id="GO:0008482">
    <property type="term" value="F:sulfite oxidase activity"/>
    <property type="evidence" value="ECO:0007669"/>
    <property type="project" value="TreeGrafter"/>
</dbReference>
<evidence type="ECO:0000313" key="3">
    <source>
        <dbReference type="EMBL" id="GJN91715.1"/>
    </source>
</evidence>
<dbReference type="InterPro" id="IPR036374">
    <property type="entry name" value="OxRdtase_Mopterin-bd_sf"/>
</dbReference>
<dbReference type="GO" id="GO:0005739">
    <property type="term" value="C:mitochondrion"/>
    <property type="evidence" value="ECO:0007669"/>
    <property type="project" value="TreeGrafter"/>
</dbReference>
<feature type="domain" description="Oxidoreductase molybdopterin-binding" evidence="1">
    <location>
        <begin position="69"/>
        <end position="233"/>
    </location>
</feature>
<dbReference type="EMBL" id="BQKY01000009">
    <property type="protein sequence ID" value="GJN91715.1"/>
    <property type="molecule type" value="Genomic_DNA"/>
</dbReference>
<dbReference type="Pfam" id="PF00174">
    <property type="entry name" value="Oxidored_molyb"/>
    <property type="match status" value="1"/>
</dbReference>
<dbReference type="InterPro" id="IPR000572">
    <property type="entry name" value="OxRdtase_Mopterin-bd_dom"/>
</dbReference>
<evidence type="ECO:0000313" key="4">
    <source>
        <dbReference type="Proteomes" id="UP001342314"/>
    </source>
</evidence>
<evidence type="ECO:0008006" key="5">
    <source>
        <dbReference type="Google" id="ProtNLM"/>
    </source>
</evidence>
<dbReference type="PANTHER" id="PTHR19372:SF7">
    <property type="entry name" value="SULFITE OXIDASE, MITOCHONDRIAL"/>
    <property type="match status" value="1"/>
</dbReference>
<dbReference type="GO" id="GO:0043546">
    <property type="term" value="F:molybdopterin cofactor binding"/>
    <property type="evidence" value="ECO:0007669"/>
    <property type="project" value="TreeGrafter"/>
</dbReference>
<dbReference type="Gene3D" id="3.90.420.10">
    <property type="entry name" value="Oxidoreductase, molybdopterin-binding domain"/>
    <property type="match status" value="1"/>
</dbReference>
<comment type="caution">
    <text evidence="3">The sequence shown here is derived from an EMBL/GenBank/DDBJ whole genome shotgun (WGS) entry which is preliminary data.</text>
</comment>
<dbReference type="Gene3D" id="2.60.40.650">
    <property type="match status" value="1"/>
</dbReference>
<dbReference type="PANTHER" id="PTHR19372">
    <property type="entry name" value="SULFITE REDUCTASE"/>
    <property type="match status" value="1"/>
</dbReference>
<dbReference type="AlphaFoldDB" id="A0AAV5GGM9"/>
<keyword evidence="4" id="KW-1185">Reference proteome</keyword>
<feature type="domain" description="Moybdenum cofactor oxidoreductase dimerisation" evidence="2">
    <location>
        <begin position="344"/>
        <end position="434"/>
    </location>
</feature>
<dbReference type="Proteomes" id="UP001342314">
    <property type="component" value="Unassembled WGS sequence"/>
</dbReference>
<dbReference type="InterPro" id="IPR008335">
    <property type="entry name" value="Mopterin_OxRdtase_euk"/>
</dbReference>
<dbReference type="SUPFAM" id="SSF56524">
    <property type="entry name" value="Oxidoreductase molybdopterin-binding domain"/>
    <property type="match status" value="1"/>
</dbReference>
<gene>
    <name evidence="3" type="ORF">Rhopal_004738-T1</name>
</gene>
<protein>
    <recommendedName>
        <fullName evidence="5">Sulfite oxidase</fullName>
    </recommendedName>
</protein>
<accession>A0AAV5GGM9</accession>
<proteinExistence type="predicted"/>
<dbReference type="PRINTS" id="PR00407">
    <property type="entry name" value="EUMOPTERIN"/>
</dbReference>
<sequence>MDSAQHVLSEHPLNSEPAPATLVSSFLTPTGSIFNRNHGEVVSNGPDYRLQISSEIDAVRMSDQTRDAVAGGPASPVSLSLDDLKQLPNRDVTTVLACAGNRRIEMNEEKDVEGLQWGGSAISNCHYAGTFLRDVLARVGVSLEHLEAKHEDTKDLHIHFETSQKCEEDDYYGASLPIRMALDSARPVLLAYEMNHEPLAEAHGAPLRLVVPGVIGARSVKWLERIIIRNREVHKVLPPEATPETKQAFLEKTPALMSVAEFPLNSEICEPTDGAVIDVSPTDAQVQVKGYAVGAKGTPIASVHLAVLPLPVPTQSSPFATRDPAVAFSPLHQIRLHASSLPSEAWTAAELDTGPASSAPSEQGGKHWAWTLFSAAVPVPREVLDAAQKTMDGEGRQVALVGYAVDAEGQKQEMQTMWNLRGVAEASWSVVRVQLREASDGAP</sequence>
<dbReference type="GO" id="GO:0020037">
    <property type="term" value="F:heme binding"/>
    <property type="evidence" value="ECO:0007669"/>
    <property type="project" value="TreeGrafter"/>
</dbReference>
<dbReference type="Pfam" id="PF03404">
    <property type="entry name" value="Mo-co_dimer"/>
    <property type="match status" value="1"/>
</dbReference>
<evidence type="ECO:0000259" key="2">
    <source>
        <dbReference type="Pfam" id="PF03404"/>
    </source>
</evidence>
<dbReference type="InterPro" id="IPR005066">
    <property type="entry name" value="MoCF_OxRdtse_dimer"/>
</dbReference>
<dbReference type="GO" id="GO:0006790">
    <property type="term" value="P:sulfur compound metabolic process"/>
    <property type="evidence" value="ECO:0007669"/>
    <property type="project" value="TreeGrafter"/>
</dbReference>
<name>A0AAV5GGM9_9BASI</name>